<sequence length="125" mass="13783">MTKQLVANPYFPYAFPYIHGYYQEHGAFPLPKAEEDGGEEAAPVLVQIAPLNDVEFVVEGVEEDPECGQHALEFPDSKTQEPIIEGARAQKQASARNTESPLGFEGSTPKEPYFEAPAALFDLKK</sequence>
<accession>A0ACC0MPA2</accession>
<evidence type="ECO:0000313" key="2">
    <source>
        <dbReference type="Proteomes" id="UP001062846"/>
    </source>
</evidence>
<dbReference type="EMBL" id="CM046395">
    <property type="protein sequence ID" value="KAI8542842.1"/>
    <property type="molecule type" value="Genomic_DNA"/>
</dbReference>
<comment type="caution">
    <text evidence="1">The sequence shown here is derived from an EMBL/GenBank/DDBJ whole genome shotgun (WGS) entry which is preliminary data.</text>
</comment>
<dbReference type="Proteomes" id="UP001062846">
    <property type="component" value="Chromosome 8"/>
</dbReference>
<reference evidence="1" key="1">
    <citation type="submission" date="2022-02" db="EMBL/GenBank/DDBJ databases">
        <title>Plant Genome Project.</title>
        <authorList>
            <person name="Zhang R.-G."/>
        </authorList>
    </citation>
    <scope>NUCLEOTIDE SEQUENCE</scope>
    <source>
        <strain evidence="1">AT1</strain>
    </source>
</reference>
<organism evidence="1 2">
    <name type="scientific">Rhododendron molle</name>
    <name type="common">Chinese azalea</name>
    <name type="synonym">Azalea mollis</name>
    <dbReference type="NCBI Taxonomy" id="49168"/>
    <lineage>
        <taxon>Eukaryota</taxon>
        <taxon>Viridiplantae</taxon>
        <taxon>Streptophyta</taxon>
        <taxon>Embryophyta</taxon>
        <taxon>Tracheophyta</taxon>
        <taxon>Spermatophyta</taxon>
        <taxon>Magnoliopsida</taxon>
        <taxon>eudicotyledons</taxon>
        <taxon>Gunneridae</taxon>
        <taxon>Pentapetalae</taxon>
        <taxon>asterids</taxon>
        <taxon>Ericales</taxon>
        <taxon>Ericaceae</taxon>
        <taxon>Ericoideae</taxon>
        <taxon>Rhodoreae</taxon>
        <taxon>Rhododendron</taxon>
    </lineage>
</organism>
<gene>
    <name evidence="1" type="ORF">RHMOL_Rhmol08G0171100</name>
</gene>
<name>A0ACC0MPA2_RHOML</name>
<protein>
    <submittedName>
        <fullName evidence="1">Uncharacterized protein</fullName>
    </submittedName>
</protein>
<keyword evidence="2" id="KW-1185">Reference proteome</keyword>
<proteinExistence type="predicted"/>
<evidence type="ECO:0000313" key="1">
    <source>
        <dbReference type="EMBL" id="KAI8542842.1"/>
    </source>
</evidence>